<dbReference type="EMBL" id="JAOTPO010000003">
    <property type="protein sequence ID" value="MDE5412823.1"/>
    <property type="molecule type" value="Genomic_DNA"/>
</dbReference>
<evidence type="ECO:0000313" key="3">
    <source>
        <dbReference type="EMBL" id="MDE5412823.1"/>
    </source>
</evidence>
<dbReference type="Pfam" id="PF19824">
    <property type="entry name" value="Tlp"/>
    <property type="match status" value="1"/>
</dbReference>
<proteinExistence type="evidence at transcript level"/>
<evidence type="ECO:0000313" key="4">
    <source>
        <dbReference type="Proteomes" id="UP001148125"/>
    </source>
</evidence>
<comment type="subcellular location">
    <subcellularLocation>
        <location evidence="1">Spore core</location>
    </subcellularLocation>
</comment>
<dbReference type="RefSeq" id="WP_275117458.1">
    <property type="nucleotide sequence ID" value="NZ_JAOTPO010000003.1"/>
</dbReference>
<dbReference type="InterPro" id="IPR017524">
    <property type="entry name" value="SASP_thioredoxin-like"/>
</dbReference>
<comment type="induction">
    <text evidence="1">Expressed only in the forespore compartment of sporulating cells.</text>
</comment>
<reference evidence="3" key="1">
    <citation type="submission" date="2024-05" db="EMBL/GenBank/DDBJ databases">
        <title>Alkalihalobacillus sp. strain MEB203 novel alkaliphilic bacterium from Lonar Lake, India.</title>
        <authorList>
            <person name="Joshi A."/>
            <person name="Thite S."/>
            <person name="Mengade P."/>
        </authorList>
    </citation>
    <scope>NUCLEOTIDE SEQUENCE</scope>
    <source>
        <strain evidence="3">MEB 203</strain>
    </source>
</reference>
<evidence type="ECO:0000256" key="1">
    <source>
        <dbReference type="HAMAP-Rule" id="MF_01506"/>
    </source>
</evidence>
<sequence length="75" mass="8874">MAKPDNRKNNVERLQQMRENTIQNIEAAEETLAQSDVDGAERQAIEQKNDRRRESIHAFESEIKDEQEDRERGNY</sequence>
<dbReference type="HAMAP" id="MF_01506">
    <property type="entry name" value="Tlp"/>
    <property type="match status" value="1"/>
</dbReference>
<dbReference type="NCBIfam" id="TIGR03090">
    <property type="entry name" value="SASP_tlp"/>
    <property type="match status" value="1"/>
</dbReference>
<keyword evidence="1" id="KW-0749">Sporulation</keyword>
<dbReference type="Proteomes" id="UP001148125">
    <property type="component" value="Unassembled WGS sequence"/>
</dbReference>
<comment type="caution">
    <text evidence="3">The sequence shown here is derived from an EMBL/GenBank/DDBJ whole genome shotgun (WGS) entry which is preliminary data.</text>
</comment>
<gene>
    <name evidence="1 3" type="primary">tlp</name>
    <name evidence="3" type="ORF">N7Z68_05455</name>
</gene>
<evidence type="ECO:0000256" key="2">
    <source>
        <dbReference type="SAM" id="MobiDB-lite"/>
    </source>
</evidence>
<keyword evidence="4" id="KW-1185">Reference proteome</keyword>
<feature type="compositionally biased region" description="Basic and acidic residues" evidence="2">
    <location>
        <begin position="39"/>
        <end position="75"/>
    </location>
</feature>
<protein>
    <recommendedName>
        <fullName evidence="1">Small, acid-soluble spore protein Tlp</fullName>
    </recommendedName>
</protein>
<feature type="region of interest" description="Disordered" evidence="2">
    <location>
        <begin position="31"/>
        <end position="75"/>
    </location>
</feature>
<name>A0ABT5VBJ8_9BACI</name>
<accession>A0ABT5VBJ8</accession>
<organism evidence="3 4">
    <name type="scientific">Alkalihalobacterium chitinilyticum</name>
    <dbReference type="NCBI Taxonomy" id="2980103"/>
    <lineage>
        <taxon>Bacteria</taxon>
        <taxon>Bacillati</taxon>
        <taxon>Bacillota</taxon>
        <taxon>Bacilli</taxon>
        <taxon>Bacillales</taxon>
        <taxon>Bacillaceae</taxon>
        <taxon>Alkalihalobacterium</taxon>
    </lineage>
</organism>
<comment type="similarity">
    <text evidence="1">Belongs to the Tlp family.</text>
</comment>